<dbReference type="EMBL" id="GGEC01063820">
    <property type="protein sequence ID" value="MBX44304.1"/>
    <property type="molecule type" value="Transcribed_RNA"/>
</dbReference>
<dbReference type="AlphaFoldDB" id="A0A2P2NPG7"/>
<accession>A0A2P2NPG7</accession>
<proteinExistence type="predicted"/>
<reference evidence="1" key="1">
    <citation type="submission" date="2018-02" db="EMBL/GenBank/DDBJ databases">
        <title>Rhizophora mucronata_Transcriptome.</title>
        <authorList>
            <person name="Meera S.P."/>
            <person name="Sreeshan A."/>
            <person name="Augustine A."/>
        </authorList>
    </citation>
    <scope>NUCLEOTIDE SEQUENCE</scope>
    <source>
        <tissue evidence="1">Leaf</tissue>
    </source>
</reference>
<sequence length="31" mass="3637">MWFYIVKIVSWNSHQVKVVCGIFLPQNSLSI</sequence>
<evidence type="ECO:0000313" key="1">
    <source>
        <dbReference type="EMBL" id="MBX44304.1"/>
    </source>
</evidence>
<organism evidence="1">
    <name type="scientific">Rhizophora mucronata</name>
    <name type="common">Asiatic mangrove</name>
    <dbReference type="NCBI Taxonomy" id="61149"/>
    <lineage>
        <taxon>Eukaryota</taxon>
        <taxon>Viridiplantae</taxon>
        <taxon>Streptophyta</taxon>
        <taxon>Embryophyta</taxon>
        <taxon>Tracheophyta</taxon>
        <taxon>Spermatophyta</taxon>
        <taxon>Magnoliopsida</taxon>
        <taxon>eudicotyledons</taxon>
        <taxon>Gunneridae</taxon>
        <taxon>Pentapetalae</taxon>
        <taxon>rosids</taxon>
        <taxon>fabids</taxon>
        <taxon>Malpighiales</taxon>
        <taxon>Rhizophoraceae</taxon>
        <taxon>Rhizophora</taxon>
    </lineage>
</organism>
<name>A0A2P2NPG7_RHIMU</name>
<protein>
    <submittedName>
        <fullName evidence="1">Uncharacterized protein</fullName>
    </submittedName>
</protein>